<dbReference type="SUPFAM" id="SSF51316">
    <property type="entry name" value="Mss4-like"/>
    <property type="match status" value="1"/>
</dbReference>
<evidence type="ECO:0000259" key="5">
    <source>
        <dbReference type="PROSITE" id="PS51891"/>
    </source>
</evidence>
<dbReference type="PANTHER" id="PTHR33337">
    <property type="entry name" value="GFA DOMAIN-CONTAINING PROTEIN"/>
    <property type="match status" value="1"/>
</dbReference>
<dbReference type="PROSITE" id="PS51891">
    <property type="entry name" value="CENP_V_GFA"/>
    <property type="match status" value="1"/>
</dbReference>
<reference evidence="6 7" key="1">
    <citation type="journal article" date="2020" name="ISME J.">
        <title>Uncovering the hidden diversity of litter-decomposition mechanisms in mushroom-forming fungi.</title>
        <authorList>
            <person name="Floudas D."/>
            <person name="Bentzer J."/>
            <person name="Ahren D."/>
            <person name="Johansson T."/>
            <person name="Persson P."/>
            <person name="Tunlid A."/>
        </authorList>
    </citation>
    <scope>NUCLEOTIDE SEQUENCE [LARGE SCALE GENOMIC DNA]</scope>
    <source>
        <strain evidence="6 7">CBS 291.85</strain>
    </source>
</reference>
<keyword evidence="4" id="KW-0456">Lyase</keyword>
<feature type="domain" description="CENP-V/GFA" evidence="5">
    <location>
        <begin position="8"/>
        <end position="119"/>
    </location>
</feature>
<evidence type="ECO:0000256" key="3">
    <source>
        <dbReference type="ARBA" id="ARBA00022833"/>
    </source>
</evidence>
<protein>
    <recommendedName>
        <fullName evidence="5">CENP-V/GFA domain-containing protein</fullName>
    </recommendedName>
</protein>
<evidence type="ECO:0000256" key="4">
    <source>
        <dbReference type="ARBA" id="ARBA00023239"/>
    </source>
</evidence>
<accession>A0A8H5D447</accession>
<dbReference type="GO" id="GO:0046872">
    <property type="term" value="F:metal ion binding"/>
    <property type="evidence" value="ECO:0007669"/>
    <property type="project" value="UniProtKB-KW"/>
</dbReference>
<evidence type="ECO:0000313" key="6">
    <source>
        <dbReference type="EMBL" id="KAF5353160.1"/>
    </source>
</evidence>
<keyword evidence="3" id="KW-0862">Zinc</keyword>
<sequence>MSDSRKIRKGSCLCGQNTFLVTGNPSLYVICHCVNCQKATGTAFMSNGMFKEEDVDFTGCKQITIYNDSATRSGRTSPRRFCTVCGSKLYIHENADHMKDIVIIPMALIDDFQDWAPHEEVFEETKCPFVKEIVTKPADA</sequence>
<evidence type="ECO:0000313" key="7">
    <source>
        <dbReference type="Proteomes" id="UP000559256"/>
    </source>
</evidence>
<dbReference type="InterPro" id="IPR011057">
    <property type="entry name" value="Mss4-like_sf"/>
</dbReference>
<dbReference type="Gene3D" id="3.90.1590.10">
    <property type="entry name" value="glutathione-dependent formaldehyde- activating enzyme (gfa)"/>
    <property type="match status" value="1"/>
</dbReference>
<dbReference type="Proteomes" id="UP000559256">
    <property type="component" value="Unassembled WGS sequence"/>
</dbReference>
<dbReference type="OrthoDB" id="9985472at2759"/>
<dbReference type="EMBL" id="JAACJM010000064">
    <property type="protein sequence ID" value="KAF5353160.1"/>
    <property type="molecule type" value="Genomic_DNA"/>
</dbReference>
<evidence type="ECO:0000256" key="1">
    <source>
        <dbReference type="ARBA" id="ARBA00005495"/>
    </source>
</evidence>
<evidence type="ECO:0000256" key="2">
    <source>
        <dbReference type="ARBA" id="ARBA00022723"/>
    </source>
</evidence>
<gene>
    <name evidence="6" type="ORF">D9758_008713</name>
</gene>
<dbReference type="PANTHER" id="PTHR33337:SF40">
    <property type="entry name" value="CENP-V_GFA DOMAIN-CONTAINING PROTEIN-RELATED"/>
    <property type="match status" value="1"/>
</dbReference>
<dbReference type="GO" id="GO:0016846">
    <property type="term" value="F:carbon-sulfur lyase activity"/>
    <property type="evidence" value="ECO:0007669"/>
    <property type="project" value="InterPro"/>
</dbReference>
<dbReference type="InterPro" id="IPR006913">
    <property type="entry name" value="CENP-V/GFA"/>
</dbReference>
<dbReference type="AlphaFoldDB" id="A0A8H5D447"/>
<keyword evidence="7" id="KW-1185">Reference proteome</keyword>
<dbReference type="Pfam" id="PF04828">
    <property type="entry name" value="GFA"/>
    <property type="match status" value="1"/>
</dbReference>
<keyword evidence="2" id="KW-0479">Metal-binding</keyword>
<organism evidence="6 7">
    <name type="scientific">Tetrapyrgos nigripes</name>
    <dbReference type="NCBI Taxonomy" id="182062"/>
    <lineage>
        <taxon>Eukaryota</taxon>
        <taxon>Fungi</taxon>
        <taxon>Dikarya</taxon>
        <taxon>Basidiomycota</taxon>
        <taxon>Agaricomycotina</taxon>
        <taxon>Agaricomycetes</taxon>
        <taxon>Agaricomycetidae</taxon>
        <taxon>Agaricales</taxon>
        <taxon>Marasmiineae</taxon>
        <taxon>Marasmiaceae</taxon>
        <taxon>Tetrapyrgos</taxon>
    </lineage>
</organism>
<comment type="caution">
    <text evidence="6">The sequence shown here is derived from an EMBL/GenBank/DDBJ whole genome shotgun (WGS) entry which is preliminary data.</text>
</comment>
<proteinExistence type="inferred from homology"/>
<name>A0A8H5D447_9AGAR</name>
<comment type="similarity">
    <text evidence="1">Belongs to the Gfa family.</text>
</comment>